<dbReference type="EMBL" id="JBHSGB010000017">
    <property type="protein sequence ID" value="MFC4657018.1"/>
    <property type="molecule type" value="Genomic_DNA"/>
</dbReference>
<dbReference type="Proteomes" id="UP001595962">
    <property type="component" value="Unassembled WGS sequence"/>
</dbReference>
<accession>A0ABV9JRW9</accession>
<name>A0ABV9JRW9_9GAMM</name>
<comment type="caution">
    <text evidence="1">The sequence shown here is derived from an EMBL/GenBank/DDBJ whole genome shotgun (WGS) entry which is preliminary data.</text>
</comment>
<gene>
    <name evidence="1" type="ORF">ACFO3I_18535</name>
</gene>
<reference evidence="2" key="1">
    <citation type="journal article" date="2019" name="Int. J. Syst. Evol. Microbiol.">
        <title>The Global Catalogue of Microorganisms (GCM) 10K type strain sequencing project: providing services to taxonomists for standard genome sequencing and annotation.</title>
        <authorList>
            <consortium name="The Broad Institute Genomics Platform"/>
            <consortium name="The Broad Institute Genome Sequencing Center for Infectious Disease"/>
            <person name="Wu L."/>
            <person name="Ma J."/>
        </authorList>
    </citation>
    <scope>NUCLEOTIDE SEQUENCE [LARGE SCALE GENOMIC DNA]</scope>
    <source>
        <strain evidence="2">DT28</strain>
    </source>
</reference>
<organism evidence="1 2">
    <name type="scientific">Rheinheimera marina</name>
    <dbReference type="NCBI Taxonomy" id="1774958"/>
    <lineage>
        <taxon>Bacteria</taxon>
        <taxon>Pseudomonadati</taxon>
        <taxon>Pseudomonadota</taxon>
        <taxon>Gammaproteobacteria</taxon>
        <taxon>Chromatiales</taxon>
        <taxon>Chromatiaceae</taxon>
        <taxon>Rheinheimera</taxon>
    </lineage>
</organism>
<keyword evidence="2" id="KW-1185">Reference proteome</keyword>
<dbReference type="RefSeq" id="WP_377336618.1">
    <property type="nucleotide sequence ID" value="NZ_JBHSGB010000017.1"/>
</dbReference>
<protein>
    <submittedName>
        <fullName evidence="1">Uncharacterized protein</fullName>
    </submittedName>
</protein>
<sequence>MAIGFKTYLNCVSSRLVCAVIHQLTGVAITASNLCLYKQHEVDLVGEVAKLLSLPIVNGINCQVKLTENGQLFFYPMPNAPSLALKSHMENRGVSVRDTLYQYWNVNGDYRVGDRRNWPSPFLLNLFRQYPDLMIKAPVSHDTPVRHGRLLRHLSRKFSSSQRLAINQLELETIIHEFCQQDLKQSRKIQAWLPSVGDITQVRYVETLTSEIRQSPYFYIKNVCPHRIAKIGSADRSNHRVKSDDLGVIVALNSRPETGDAQRIESIIRSELAKFHIHPIDGKKDHYAMHLIELAPLVLNILANKKSLHPLLHSITATSTSK</sequence>
<evidence type="ECO:0000313" key="2">
    <source>
        <dbReference type="Proteomes" id="UP001595962"/>
    </source>
</evidence>
<proteinExistence type="predicted"/>
<evidence type="ECO:0000313" key="1">
    <source>
        <dbReference type="EMBL" id="MFC4657018.1"/>
    </source>
</evidence>